<keyword evidence="2" id="KW-1185">Reference proteome</keyword>
<dbReference type="OrthoDB" id="4236239at2"/>
<gene>
    <name evidence="1" type="ORF">CP967_31050</name>
</gene>
<sequence length="71" mass="7368">MVETDHEPGGPVTPTNVRINGVDVGLLAKAPKVALDGDDVTTVTLVLIPASVEIKGDDVREEKKTIGFTAG</sequence>
<reference evidence="1 2" key="1">
    <citation type="submission" date="2017-09" db="EMBL/GenBank/DDBJ databases">
        <authorList>
            <person name="Lee N."/>
            <person name="Cho B.-K."/>
        </authorList>
    </citation>
    <scope>NUCLEOTIDE SEQUENCE [LARGE SCALE GENOMIC DNA]</scope>
    <source>
        <strain evidence="1 2">ATCC 12769</strain>
    </source>
</reference>
<proteinExistence type="predicted"/>
<organism evidence="1 2">
    <name type="scientific">Streptomyces nitrosporeus</name>
    <dbReference type="NCBI Taxonomy" id="28894"/>
    <lineage>
        <taxon>Bacteria</taxon>
        <taxon>Bacillati</taxon>
        <taxon>Actinomycetota</taxon>
        <taxon>Actinomycetes</taxon>
        <taxon>Kitasatosporales</taxon>
        <taxon>Streptomycetaceae</taxon>
        <taxon>Streptomyces</taxon>
    </lineage>
</organism>
<dbReference type="AlphaFoldDB" id="A0A5J6FPQ3"/>
<dbReference type="Proteomes" id="UP000326178">
    <property type="component" value="Chromosome"/>
</dbReference>
<dbReference type="EMBL" id="CP023702">
    <property type="protein sequence ID" value="QEU76875.1"/>
    <property type="molecule type" value="Genomic_DNA"/>
</dbReference>
<evidence type="ECO:0000313" key="2">
    <source>
        <dbReference type="Proteomes" id="UP000326178"/>
    </source>
</evidence>
<name>A0A5J6FPQ3_9ACTN</name>
<dbReference type="KEGG" id="snk:CP967_31050"/>
<accession>A0A5J6FPQ3</accession>
<protein>
    <submittedName>
        <fullName evidence="1">Uncharacterized protein</fullName>
    </submittedName>
</protein>
<evidence type="ECO:0000313" key="1">
    <source>
        <dbReference type="EMBL" id="QEU76875.1"/>
    </source>
</evidence>